<dbReference type="Proteomes" id="UP000694005">
    <property type="component" value="Chromosome A07"/>
</dbReference>
<proteinExistence type="predicted"/>
<dbReference type="EMBL" id="LS974623">
    <property type="protein sequence ID" value="CAG7901516.1"/>
    <property type="molecule type" value="Genomic_DNA"/>
</dbReference>
<organism evidence="1 2">
    <name type="scientific">Brassica campestris</name>
    <name type="common">Field mustard</name>
    <dbReference type="NCBI Taxonomy" id="3711"/>
    <lineage>
        <taxon>Eukaryota</taxon>
        <taxon>Viridiplantae</taxon>
        <taxon>Streptophyta</taxon>
        <taxon>Embryophyta</taxon>
        <taxon>Tracheophyta</taxon>
        <taxon>Spermatophyta</taxon>
        <taxon>Magnoliopsida</taxon>
        <taxon>eudicotyledons</taxon>
        <taxon>Gunneridae</taxon>
        <taxon>Pentapetalae</taxon>
        <taxon>rosids</taxon>
        <taxon>malvids</taxon>
        <taxon>Brassicales</taxon>
        <taxon>Brassicaceae</taxon>
        <taxon>Brassiceae</taxon>
        <taxon>Brassica</taxon>
    </lineage>
</organism>
<gene>
    <name evidence="1" type="ORF">BRAPAZ1V2_A07P11600.2</name>
</gene>
<accession>A0A8D9HL34</accession>
<evidence type="ECO:0000313" key="2">
    <source>
        <dbReference type="Proteomes" id="UP000694005"/>
    </source>
</evidence>
<protein>
    <submittedName>
        <fullName evidence="1">Uncharacterized protein</fullName>
    </submittedName>
</protein>
<sequence>MGQLVRISIGEWSKSAAGCWQFEGDPSAVDKYIVARSNENINSFTSLIREELVIGPECPIGLTYQLPERMLHGIQSTKQPSNIVTSDDVAFVMSVQEWTNGVQLCITIGARNVAKYQFLCRTPFNIGDFRFLEGSVTEEDHFASLRDLVGEDIIRCSDTLMTQLFSDENLISIYRLSYEIEKARGFPLCETNVSFNYDAGDEEIPDNAEDVSRYFSPVSAEGEMGPTHLESEENGDYIHGGGLSRSVNRPESENAGSTELSMNGQQTGMMNENVVEMDQSSTGSTAYIIEAEEGRTPYNPIHLNLGENSDVVGFLNRNGNLNIGTKEAEDVSKEKGNRMTDEVEGGENRYIHVNDDSDNHHGATPMRIERVVINDSSSDLPGNQGACEKL</sequence>
<dbReference type="Gramene" id="A07p11600.2_BraZ1">
    <property type="protein sequence ID" value="A07p11600.2_BraZ1.CDS"/>
    <property type="gene ID" value="A07g11600.2_BraZ1"/>
</dbReference>
<name>A0A8D9HL34_BRACM</name>
<evidence type="ECO:0000313" key="1">
    <source>
        <dbReference type="EMBL" id="CAG7901516.1"/>
    </source>
</evidence>
<dbReference type="AlphaFoldDB" id="A0A8D9HL34"/>
<reference evidence="1 2" key="1">
    <citation type="submission" date="2021-07" db="EMBL/GenBank/DDBJ databases">
        <authorList>
            <consortium name="Genoscope - CEA"/>
            <person name="William W."/>
        </authorList>
    </citation>
    <scope>NUCLEOTIDE SEQUENCE [LARGE SCALE GENOMIC DNA]</scope>
</reference>